<reference evidence="2" key="1">
    <citation type="submission" date="2021-03" db="EMBL/GenBank/DDBJ databases">
        <title>Comparative genomics and phylogenomic investigation of the class Geoglossomycetes provide insights into ecological specialization and systematics.</title>
        <authorList>
            <person name="Melie T."/>
            <person name="Pirro S."/>
            <person name="Miller A.N."/>
            <person name="Quandt A."/>
        </authorList>
    </citation>
    <scope>NUCLEOTIDE SEQUENCE</scope>
    <source>
        <strain evidence="2">CAQ_001_2017</strain>
    </source>
</reference>
<protein>
    <recommendedName>
        <fullName evidence="4">Secreted protein</fullName>
    </recommendedName>
</protein>
<proteinExistence type="predicted"/>
<evidence type="ECO:0000313" key="3">
    <source>
        <dbReference type="Proteomes" id="UP000750711"/>
    </source>
</evidence>
<accession>A0A9P8I688</accession>
<gene>
    <name evidence="2" type="ORF">GP486_007504</name>
</gene>
<evidence type="ECO:0000256" key="1">
    <source>
        <dbReference type="SAM" id="SignalP"/>
    </source>
</evidence>
<dbReference type="EMBL" id="JAGHQM010002160">
    <property type="protein sequence ID" value="KAH0551160.1"/>
    <property type="molecule type" value="Genomic_DNA"/>
</dbReference>
<comment type="caution">
    <text evidence="2">The sequence shown here is derived from an EMBL/GenBank/DDBJ whole genome shotgun (WGS) entry which is preliminary data.</text>
</comment>
<dbReference type="PANTHER" id="PTHR38847:SF1">
    <property type="entry name" value="PSEUDOURIDINE SYNTHASE RSUA_RLUA-LIKE DOMAIN-CONTAINING PROTEIN"/>
    <property type="match status" value="1"/>
</dbReference>
<sequence length="217" mass="22991">MRFTAAPLFFAVLAAAVPLETSEDVAFLESRAGPAIDPHLFIIDTPVTSGTGCPRGSASVVFDKDFQAFTVNFDKYQVQTGPAPLTGADSVKNCKVTLLVGFDKGYTFSVLTTDLEGFASLEPGVTGKAITEFSFTGGSGKPKWQLNFNGPFDDTFDLTADPNLIVSSPCGAGTATLNINTQVALNPLAPSSKKGLIGVSDLQGFLRQKFHIKWAKC</sequence>
<dbReference type="Pfam" id="PF14273">
    <property type="entry name" value="DUF4360"/>
    <property type="match status" value="1"/>
</dbReference>
<dbReference type="AlphaFoldDB" id="A0A9P8I688"/>
<keyword evidence="1" id="KW-0732">Signal</keyword>
<organism evidence="2 3">
    <name type="scientific">Trichoglossum hirsutum</name>
    <dbReference type="NCBI Taxonomy" id="265104"/>
    <lineage>
        <taxon>Eukaryota</taxon>
        <taxon>Fungi</taxon>
        <taxon>Dikarya</taxon>
        <taxon>Ascomycota</taxon>
        <taxon>Pezizomycotina</taxon>
        <taxon>Geoglossomycetes</taxon>
        <taxon>Geoglossales</taxon>
        <taxon>Geoglossaceae</taxon>
        <taxon>Trichoglossum</taxon>
    </lineage>
</organism>
<evidence type="ECO:0000313" key="2">
    <source>
        <dbReference type="EMBL" id="KAH0551160.1"/>
    </source>
</evidence>
<dbReference type="Proteomes" id="UP000750711">
    <property type="component" value="Unassembled WGS sequence"/>
</dbReference>
<feature type="signal peptide" evidence="1">
    <location>
        <begin position="1"/>
        <end position="16"/>
    </location>
</feature>
<dbReference type="InterPro" id="IPR025649">
    <property type="entry name" value="DUF4360"/>
</dbReference>
<name>A0A9P8I688_9PEZI</name>
<feature type="chain" id="PRO_5040126259" description="Secreted protein" evidence="1">
    <location>
        <begin position="17"/>
        <end position="217"/>
    </location>
</feature>
<dbReference type="PANTHER" id="PTHR38847">
    <property type="match status" value="1"/>
</dbReference>
<evidence type="ECO:0008006" key="4">
    <source>
        <dbReference type="Google" id="ProtNLM"/>
    </source>
</evidence>
<keyword evidence="3" id="KW-1185">Reference proteome</keyword>